<dbReference type="PRINTS" id="PR00985">
    <property type="entry name" value="TRNASYNTHLEU"/>
</dbReference>
<evidence type="ECO:0000313" key="16">
    <source>
        <dbReference type="Proteomes" id="UP000293550"/>
    </source>
</evidence>
<dbReference type="GO" id="GO:0005829">
    <property type="term" value="C:cytosol"/>
    <property type="evidence" value="ECO:0007669"/>
    <property type="project" value="TreeGrafter"/>
</dbReference>
<evidence type="ECO:0000256" key="7">
    <source>
        <dbReference type="ARBA" id="ARBA00023146"/>
    </source>
</evidence>
<dbReference type="InterPro" id="IPR015413">
    <property type="entry name" value="Methionyl/Leucyl_tRNA_Synth"/>
</dbReference>
<dbReference type="CDD" id="cd00812">
    <property type="entry name" value="LeuRS_core"/>
    <property type="match status" value="1"/>
</dbReference>
<dbReference type="CDD" id="cd07958">
    <property type="entry name" value="Anticodon_Ia_Leu_BEm"/>
    <property type="match status" value="1"/>
</dbReference>
<evidence type="ECO:0000256" key="4">
    <source>
        <dbReference type="ARBA" id="ARBA00022741"/>
    </source>
</evidence>
<dbReference type="Gene3D" id="3.40.50.620">
    <property type="entry name" value="HUPs"/>
    <property type="match status" value="2"/>
</dbReference>
<evidence type="ECO:0000256" key="10">
    <source>
        <dbReference type="RuleBase" id="RU363035"/>
    </source>
</evidence>
<dbReference type="GO" id="GO:0004823">
    <property type="term" value="F:leucine-tRNA ligase activity"/>
    <property type="evidence" value="ECO:0007669"/>
    <property type="project" value="UniProtKB-UniRule"/>
</dbReference>
<dbReference type="SUPFAM" id="SSF50677">
    <property type="entry name" value="ValRS/IleRS/LeuRS editing domain"/>
    <property type="match status" value="1"/>
</dbReference>
<dbReference type="EC" id="6.1.1.4" evidence="9"/>
<feature type="domain" description="Methionyl/Leucyl tRNA synthetase" evidence="13">
    <location>
        <begin position="38"/>
        <end position="171"/>
    </location>
</feature>
<comment type="caution">
    <text evidence="15">The sequence shown here is derived from an EMBL/GenBank/DDBJ whole genome shotgun (WGS) entry which is preliminary data.</text>
</comment>
<keyword evidence="3 9" id="KW-0436">Ligase</keyword>
<evidence type="ECO:0000256" key="2">
    <source>
        <dbReference type="ARBA" id="ARBA00022490"/>
    </source>
</evidence>
<evidence type="ECO:0000256" key="8">
    <source>
        <dbReference type="ARBA" id="ARBA00047469"/>
    </source>
</evidence>
<dbReference type="PANTHER" id="PTHR43740:SF2">
    <property type="entry name" value="LEUCINE--TRNA LIGASE, MITOCHONDRIAL"/>
    <property type="match status" value="1"/>
</dbReference>
<dbReference type="GO" id="GO:0005524">
    <property type="term" value="F:ATP binding"/>
    <property type="evidence" value="ECO:0007669"/>
    <property type="project" value="UniProtKB-UniRule"/>
</dbReference>
<organism evidence="15 16">
    <name type="scientific">Candidatus Finniella inopinata</name>
    <dbReference type="NCBI Taxonomy" id="1696036"/>
    <lineage>
        <taxon>Bacteria</taxon>
        <taxon>Pseudomonadati</taxon>
        <taxon>Pseudomonadota</taxon>
        <taxon>Alphaproteobacteria</taxon>
        <taxon>Holosporales</taxon>
        <taxon>Candidatus Paracaedibacteraceae</taxon>
        <taxon>Candidatus Finniella</taxon>
    </lineage>
</organism>
<dbReference type="EMBL" id="SCFB01000001">
    <property type="protein sequence ID" value="RZI47135.1"/>
    <property type="molecule type" value="Genomic_DNA"/>
</dbReference>
<dbReference type="InterPro" id="IPR002302">
    <property type="entry name" value="Leu-tRNA-ligase"/>
</dbReference>
<dbReference type="RefSeq" id="WP_130153247.1">
    <property type="nucleotide sequence ID" value="NZ_SCFB01000001.1"/>
</dbReference>
<feature type="short sequence motif" description="'HIGH' region" evidence="9">
    <location>
        <begin position="42"/>
        <end position="52"/>
    </location>
</feature>
<evidence type="ECO:0000259" key="13">
    <source>
        <dbReference type="Pfam" id="PF09334"/>
    </source>
</evidence>
<feature type="short sequence motif" description="'KMSKS' region" evidence="9">
    <location>
        <begin position="607"/>
        <end position="611"/>
    </location>
</feature>
<feature type="domain" description="Aminoacyl-tRNA synthetase class Ia" evidence="11">
    <location>
        <begin position="412"/>
        <end position="568"/>
    </location>
</feature>
<feature type="domain" description="Aminoacyl-tRNA synthetase class Ia" evidence="11">
    <location>
        <begin position="605"/>
        <end position="646"/>
    </location>
</feature>
<keyword evidence="4 9" id="KW-0547">Nucleotide-binding</keyword>
<keyword evidence="5 9" id="KW-0067">ATP-binding</keyword>
<accession>A0A4Q7DLJ9</accession>
<dbReference type="InterPro" id="IPR025709">
    <property type="entry name" value="Leu_tRNA-synth_edit"/>
</dbReference>
<dbReference type="Pfam" id="PF00133">
    <property type="entry name" value="tRNA-synt_1"/>
    <property type="match status" value="2"/>
</dbReference>
<dbReference type="HAMAP" id="MF_00049_B">
    <property type="entry name" value="Leu_tRNA_synth_B"/>
    <property type="match status" value="1"/>
</dbReference>
<dbReference type="InterPro" id="IPR009080">
    <property type="entry name" value="tRNAsynth_Ia_anticodon-bd"/>
</dbReference>
<dbReference type="SUPFAM" id="SSF47323">
    <property type="entry name" value="Anticodon-binding domain of a subclass of class I aminoacyl-tRNA synthetases"/>
    <property type="match status" value="1"/>
</dbReference>
<comment type="similarity">
    <text evidence="1 9 10">Belongs to the class-I aminoacyl-tRNA synthetase family.</text>
</comment>
<dbReference type="InterPro" id="IPR013155">
    <property type="entry name" value="M/V/L/I-tRNA-synth_anticd-bd"/>
</dbReference>
<dbReference type="Gene3D" id="2.20.28.290">
    <property type="match status" value="1"/>
</dbReference>
<dbReference type="Proteomes" id="UP000293550">
    <property type="component" value="Unassembled WGS sequence"/>
</dbReference>
<feature type="domain" description="Leucyl-tRNA synthetase editing" evidence="14">
    <location>
        <begin position="221"/>
        <end position="398"/>
    </location>
</feature>
<dbReference type="InterPro" id="IPR009008">
    <property type="entry name" value="Val/Leu/Ile-tRNA-synth_edit"/>
</dbReference>
<dbReference type="InterPro" id="IPR001412">
    <property type="entry name" value="aa-tRNA-synth_I_CS"/>
</dbReference>
<dbReference type="Gene3D" id="1.10.730.10">
    <property type="entry name" value="Isoleucyl-tRNA Synthetase, Domain 1"/>
    <property type="match status" value="1"/>
</dbReference>
<dbReference type="AlphaFoldDB" id="A0A4Q7DLJ9"/>
<dbReference type="Pfam" id="PF08264">
    <property type="entry name" value="Anticodon_1"/>
    <property type="match status" value="1"/>
</dbReference>
<evidence type="ECO:0000313" key="15">
    <source>
        <dbReference type="EMBL" id="RZI47135.1"/>
    </source>
</evidence>
<proteinExistence type="inferred from homology"/>
<dbReference type="NCBIfam" id="TIGR00396">
    <property type="entry name" value="leuS_bact"/>
    <property type="match status" value="1"/>
</dbReference>
<dbReference type="Pfam" id="PF09334">
    <property type="entry name" value="tRNA-synt_1g"/>
    <property type="match status" value="1"/>
</dbReference>
<feature type="domain" description="Methionyl/Valyl/Leucyl/Isoleucyl-tRNA synthetase anticodon-binding" evidence="12">
    <location>
        <begin position="679"/>
        <end position="802"/>
    </location>
</feature>
<dbReference type="InterPro" id="IPR014729">
    <property type="entry name" value="Rossmann-like_a/b/a_fold"/>
</dbReference>
<dbReference type="GO" id="GO:0002161">
    <property type="term" value="F:aminoacyl-tRNA deacylase activity"/>
    <property type="evidence" value="ECO:0007669"/>
    <property type="project" value="InterPro"/>
</dbReference>
<evidence type="ECO:0000256" key="5">
    <source>
        <dbReference type="ARBA" id="ARBA00022840"/>
    </source>
</evidence>
<comment type="subcellular location">
    <subcellularLocation>
        <location evidence="9">Cytoplasm</location>
    </subcellularLocation>
</comment>
<keyword evidence="16" id="KW-1185">Reference proteome</keyword>
<dbReference type="Pfam" id="PF13603">
    <property type="entry name" value="tRNA-synt_1_2"/>
    <property type="match status" value="1"/>
</dbReference>
<keyword evidence="2 9" id="KW-0963">Cytoplasm</keyword>
<name>A0A4Q7DLJ9_9PROT</name>
<comment type="catalytic activity">
    <reaction evidence="8 9">
        <text>tRNA(Leu) + L-leucine + ATP = L-leucyl-tRNA(Leu) + AMP + diphosphate</text>
        <dbReference type="Rhea" id="RHEA:11688"/>
        <dbReference type="Rhea" id="RHEA-COMP:9613"/>
        <dbReference type="Rhea" id="RHEA-COMP:9622"/>
        <dbReference type="ChEBI" id="CHEBI:30616"/>
        <dbReference type="ChEBI" id="CHEBI:33019"/>
        <dbReference type="ChEBI" id="CHEBI:57427"/>
        <dbReference type="ChEBI" id="CHEBI:78442"/>
        <dbReference type="ChEBI" id="CHEBI:78494"/>
        <dbReference type="ChEBI" id="CHEBI:456215"/>
        <dbReference type="EC" id="6.1.1.4"/>
    </reaction>
</comment>
<dbReference type="InterPro" id="IPR002300">
    <property type="entry name" value="aa-tRNA-synth_Ia"/>
</dbReference>
<dbReference type="FunFam" id="1.10.730.10:FF:000002">
    <property type="entry name" value="Leucine--tRNA ligase"/>
    <property type="match status" value="1"/>
</dbReference>
<evidence type="ECO:0000259" key="12">
    <source>
        <dbReference type="Pfam" id="PF08264"/>
    </source>
</evidence>
<evidence type="ECO:0000259" key="11">
    <source>
        <dbReference type="Pfam" id="PF00133"/>
    </source>
</evidence>
<feature type="binding site" evidence="9">
    <location>
        <position position="610"/>
    </location>
    <ligand>
        <name>ATP</name>
        <dbReference type="ChEBI" id="CHEBI:30616"/>
    </ligand>
</feature>
<gene>
    <name evidence="9" type="primary">leuS</name>
    <name evidence="15" type="ORF">EQU50_00700</name>
</gene>
<dbReference type="PANTHER" id="PTHR43740">
    <property type="entry name" value="LEUCYL-TRNA SYNTHETASE"/>
    <property type="match status" value="1"/>
</dbReference>
<dbReference type="FunFam" id="3.40.50.620:FF:000056">
    <property type="entry name" value="Leucine--tRNA ligase"/>
    <property type="match status" value="1"/>
</dbReference>
<keyword evidence="6 9" id="KW-0648">Protein biosynthesis</keyword>
<dbReference type="Gene3D" id="3.10.20.590">
    <property type="match status" value="1"/>
</dbReference>
<evidence type="ECO:0000256" key="1">
    <source>
        <dbReference type="ARBA" id="ARBA00005594"/>
    </source>
</evidence>
<sequence length="837" mass="95387">MNPRIYPFQSVEEKWQRTWDQLNLYTTKETNKPKCYVLEMLPYPSGRLHMGHVRNYAIGDAIARFKAAQGFEVLHPMGWDAFGLPAENAAIQHNTHPGLWTIQNIAEMKKQLQRLGFSYDWQREVATCNPDYYGHEQKIFLDFYKKGLIYRKESWVNWDPMENTVLANEQVVNGRGWRSGAVVEKRKLNQWSIKITSYADSLLKDLNQLKGWPEKVTKMQENWIGRSEGALVKFKLQHDQIQTLDVFTTRPETLFGASFCAISANHPLTEQVAAQNPDLRDFVAECQKMITTEEAVSTVEKKGFDTGLRVIHPLDEHKTLPVYVANFVLMDYGTGALFGCPAHDERDFEFATKYQLPVQAVVQTNQHLPYTGPGLVINSGFLNGLTVEKAREIAIRHLEETGQGEGRTTYRLRDWSVSRQRYWGCPIPIIHCPSCGAVPVSEKDLPVILPQDVAFDKPGNPLDHHPTWKHVDCPTCGQKSCRETDTLDTFFESSWYFMRYINPNCDQPLDREACQKWLPVDWYIGGVEHAVLHLLYARFFTKALRDCGYLTLDEPFQNLITQGMVCHETYQDAKGQWLYPDEVTKGDDGKPVHVQTGEKVVIGRAEKMSKSKRNLVDPQQIMDSYGADAARFFILSDTPPDRDFDWNTEALDGAWRYLNRVWRVIHEVIDAPKSAGETTLLKKAHQYLAKLTDAYERNAFNKAIAFHRELTREVEEQGEKTLPDQLNQVLKILIQTLAPIAPHIAHELWCQVTGDPHAVLHHQLWPTIDATLAAVEEITIAVQVNGKLKGSFATAPDSDTSVLEQHALTLPAVVEMLQGNSPKRVIVVPNRIVNVVF</sequence>
<dbReference type="GO" id="GO:0006429">
    <property type="term" value="P:leucyl-tRNA aminoacylation"/>
    <property type="evidence" value="ECO:0007669"/>
    <property type="project" value="UniProtKB-UniRule"/>
</dbReference>
<evidence type="ECO:0000256" key="3">
    <source>
        <dbReference type="ARBA" id="ARBA00022598"/>
    </source>
</evidence>
<protein>
    <recommendedName>
        <fullName evidence="9">Leucine--tRNA ligase</fullName>
        <ecNumber evidence="9">6.1.1.4</ecNumber>
    </recommendedName>
    <alternativeName>
        <fullName evidence="9">Leucyl-tRNA synthetase</fullName>
        <shortName evidence="9">LeuRS</shortName>
    </alternativeName>
</protein>
<evidence type="ECO:0000256" key="6">
    <source>
        <dbReference type="ARBA" id="ARBA00022917"/>
    </source>
</evidence>
<dbReference type="FunFam" id="3.40.50.620:FF:000003">
    <property type="entry name" value="Leucine--tRNA ligase"/>
    <property type="match status" value="1"/>
</dbReference>
<reference evidence="15 16" key="1">
    <citation type="submission" date="2018-10" db="EMBL/GenBank/DDBJ databases">
        <title>An updated phylogeny of the Alphaproteobacteria reveals that the parasitic Rickettsiales and Holosporales have independent origins.</title>
        <authorList>
            <person name="Munoz-Gomez S.A."/>
            <person name="Hess S."/>
            <person name="Burger G."/>
            <person name="Lang B.F."/>
            <person name="Susko E."/>
            <person name="Slamovits C.H."/>
            <person name="Roger A.J."/>
        </authorList>
    </citation>
    <scope>NUCLEOTIDE SEQUENCE [LARGE SCALE GENOMIC DNA]</scope>
    <source>
        <strain evidence="15">HOLO01</strain>
    </source>
</reference>
<dbReference type="SUPFAM" id="SSF52374">
    <property type="entry name" value="Nucleotidylyl transferase"/>
    <property type="match status" value="1"/>
</dbReference>
<evidence type="ECO:0000259" key="14">
    <source>
        <dbReference type="Pfam" id="PF13603"/>
    </source>
</evidence>
<dbReference type="PROSITE" id="PS00178">
    <property type="entry name" value="AA_TRNA_LIGASE_I"/>
    <property type="match status" value="1"/>
</dbReference>
<dbReference type="OrthoDB" id="9810365at2"/>
<keyword evidence="7 9" id="KW-0030">Aminoacyl-tRNA synthetase</keyword>
<evidence type="ECO:0000256" key="9">
    <source>
        <dbReference type="HAMAP-Rule" id="MF_00049"/>
    </source>
</evidence>